<reference evidence="1" key="1">
    <citation type="submission" date="2023-06" db="EMBL/GenBank/DDBJ databases">
        <title>Genome-scale phylogeny and comparative genomics of the fungal order Sordariales.</title>
        <authorList>
            <consortium name="Lawrence Berkeley National Laboratory"/>
            <person name="Hensen N."/>
            <person name="Bonometti L."/>
            <person name="Westerberg I."/>
            <person name="Brannstrom I.O."/>
            <person name="Guillou S."/>
            <person name="Cros-Aarteil S."/>
            <person name="Calhoun S."/>
            <person name="Haridas S."/>
            <person name="Kuo A."/>
            <person name="Mondo S."/>
            <person name="Pangilinan J."/>
            <person name="Riley R."/>
            <person name="Labutti K."/>
            <person name="Andreopoulos B."/>
            <person name="Lipzen A."/>
            <person name="Chen C."/>
            <person name="Yanf M."/>
            <person name="Daum C."/>
            <person name="Ng V."/>
            <person name="Clum A."/>
            <person name="Steindorff A."/>
            <person name="Ohm R."/>
            <person name="Martin F."/>
            <person name="Silar P."/>
            <person name="Natvig D."/>
            <person name="Lalanne C."/>
            <person name="Gautier V."/>
            <person name="Ament-Velasquez S.L."/>
            <person name="Kruys A."/>
            <person name="Hutchinson M.I."/>
            <person name="Powell A.J."/>
            <person name="Barry K."/>
            <person name="Miller A.N."/>
            <person name="Grigoriev I.V."/>
            <person name="Debuchy R."/>
            <person name="Gladieux P."/>
            <person name="Thoren M.H."/>
            <person name="Johannesson H."/>
        </authorList>
    </citation>
    <scope>NUCLEOTIDE SEQUENCE</scope>
    <source>
        <strain evidence="1">SMH2532-1</strain>
    </source>
</reference>
<keyword evidence="2" id="KW-1185">Reference proteome</keyword>
<accession>A0AA40D1K9</accession>
<comment type="caution">
    <text evidence="1">The sequence shown here is derived from an EMBL/GenBank/DDBJ whole genome shotgun (WGS) entry which is preliminary data.</text>
</comment>
<sequence length="85" mass="8691">MSVIPRVPAALQVVHGPGNVCHVDLTTILPACASIEVAVDAPHWVNVQPSVVYVTPTAPKGPAAPAPQVPLGAGRVGRFSTHVSI</sequence>
<dbReference type="AlphaFoldDB" id="A0AA40D1K9"/>
<name>A0AA40D1K9_9PEZI</name>
<protein>
    <submittedName>
        <fullName evidence="1">Uncharacterized protein</fullName>
    </submittedName>
</protein>
<evidence type="ECO:0000313" key="2">
    <source>
        <dbReference type="Proteomes" id="UP001174936"/>
    </source>
</evidence>
<dbReference type="EMBL" id="JAULSV010000001">
    <property type="protein sequence ID" value="KAK0656884.1"/>
    <property type="molecule type" value="Genomic_DNA"/>
</dbReference>
<evidence type="ECO:0000313" key="1">
    <source>
        <dbReference type="EMBL" id="KAK0656884.1"/>
    </source>
</evidence>
<organism evidence="1 2">
    <name type="scientific">Cercophora newfieldiana</name>
    <dbReference type="NCBI Taxonomy" id="92897"/>
    <lineage>
        <taxon>Eukaryota</taxon>
        <taxon>Fungi</taxon>
        <taxon>Dikarya</taxon>
        <taxon>Ascomycota</taxon>
        <taxon>Pezizomycotina</taxon>
        <taxon>Sordariomycetes</taxon>
        <taxon>Sordariomycetidae</taxon>
        <taxon>Sordariales</taxon>
        <taxon>Lasiosphaeriaceae</taxon>
        <taxon>Cercophora</taxon>
    </lineage>
</organism>
<gene>
    <name evidence="1" type="ORF">B0T16DRAFT_48422</name>
</gene>
<proteinExistence type="predicted"/>
<dbReference type="Proteomes" id="UP001174936">
    <property type="component" value="Unassembled WGS sequence"/>
</dbReference>